<dbReference type="GO" id="GO:0003723">
    <property type="term" value="F:RNA binding"/>
    <property type="evidence" value="ECO:0007669"/>
    <property type="project" value="UniProtKB-KW"/>
</dbReference>
<evidence type="ECO:0000256" key="4">
    <source>
        <dbReference type="RuleBase" id="RU003887"/>
    </source>
</evidence>
<feature type="domain" description="RNA-binding S4" evidence="5">
    <location>
        <begin position="3"/>
        <end position="64"/>
    </location>
</feature>
<reference evidence="6 7" key="1">
    <citation type="journal article" date="2019" name="Genome Biol. Evol.">
        <title>Day and night: Metabolic profiles and evolutionary relationships of six axenic non-marine cyanobacteria.</title>
        <authorList>
            <person name="Will S.E."/>
            <person name="Henke P."/>
            <person name="Boedeker C."/>
            <person name="Huang S."/>
            <person name="Brinkmann H."/>
            <person name="Rohde M."/>
            <person name="Jarek M."/>
            <person name="Friedl T."/>
            <person name="Seufert S."/>
            <person name="Schumacher M."/>
            <person name="Overmann J."/>
            <person name="Neumann-Schaal M."/>
            <person name="Petersen J."/>
        </authorList>
    </citation>
    <scope>NUCLEOTIDE SEQUENCE [LARGE SCALE GENOMIC DNA]</scope>
    <source>
        <strain evidence="6 7">SAG 39.79</strain>
    </source>
</reference>
<dbReference type="Proteomes" id="UP000282574">
    <property type="component" value="Unassembled WGS sequence"/>
</dbReference>
<dbReference type="InterPro" id="IPR018496">
    <property type="entry name" value="PsdUridine_synth_RsuA/RluB_CS"/>
</dbReference>
<dbReference type="EC" id="5.4.99.-" evidence="4"/>
<dbReference type="AlphaFoldDB" id="A0AB37UMS9"/>
<evidence type="ECO:0000256" key="3">
    <source>
        <dbReference type="PROSITE-ProRule" id="PRU00182"/>
    </source>
</evidence>
<evidence type="ECO:0000313" key="7">
    <source>
        <dbReference type="Proteomes" id="UP000282574"/>
    </source>
</evidence>
<dbReference type="Pfam" id="PF01479">
    <property type="entry name" value="S4"/>
    <property type="match status" value="1"/>
</dbReference>
<dbReference type="InterPro" id="IPR050343">
    <property type="entry name" value="RsuA_PseudoU_synthase"/>
</dbReference>
<dbReference type="SUPFAM" id="SSF55174">
    <property type="entry name" value="Alpha-L RNA-binding motif"/>
    <property type="match status" value="1"/>
</dbReference>
<keyword evidence="7" id="KW-1185">Reference proteome</keyword>
<dbReference type="SUPFAM" id="SSF55120">
    <property type="entry name" value="Pseudouridine synthase"/>
    <property type="match status" value="1"/>
</dbReference>
<accession>A0AB37UMS9</accession>
<proteinExistence type="inferred from homology"/>
<dbReference type="InterPro" id="IPR020103">
    <property type="entry name" value="PsdUridine_synth_cat_dom_sf"/>
</dbReference>
<dbReference type="SMART" id="SM00363">
    <property type="entry name" value="S4"/>
    <property type="match status" value="1"/>
</dbReference>
<evidence type="ECO:0000313" key="6">
    <source>
        <dbReference type="EMBL" id="RUT12724.1"/>
    </source>
</evidence>
<comment type="similarity">
    <text evidence="1 4">Belongs to the pseudouridine synthase RsuA family.</text>
</comment>
<dbReference type="PANTHER" id="PTHR47683:SF2">
    <property type="entry name" value="RNA-BINDING S4 DOMAIN-CONTAINING PROTEIN"/>
    <property type="match status" value="1"/>
</dbReference>
<dbReference type="NCBIfam" id="TIGR00093">
    <property type="entry name" value="pseudouridine synthase"/>
    <property type="match status" value="1"/>
</dbReference>
<dbReference type="Gene3D" id="3.30.70.580">
    <property type="entry name" value="Pseudouridine synthase I, catalytic domain, N-terminal subdomain"/>
    <property type="match status" value="1"/>
</dbReference>
<dbReference type="InterPro" id="IPR036986">
    <property type="entry name" value="S4_RNA-bd_sf"/>
</dbReference>
<sequence>MEERIQKILSQWGIASRRQAEEMIKLGRVRCNGAIVELGHKADPSRDAIEVDGKPLRSPHRPQPIYLLLNKPTGVVTTCDDPQGRPTVMQLLPPNLRQGQGIHPVGRLDTESTGALLLTNDGNLTFALTHPRHDISKTYQVVVAGHPPESVLKQWRQGVVLEGRKTRKAQVRVLSRDANRTWLEFILWEGRNRQIRRMTEQLGYPTLQLHRTTIGSIQLEPTAGAALPPGCYRSLEKREIDYLQNQLQNQLKSTTRVQV</sequence>
<evidence type="ECO:0000256" key="1">
    <source>
        <dbReference type="ARBA" id="ARBA00008348"/>
    </source>
</evidence>
<dbReference type="InterPro" id="IPR000748">
    <property type="entry name" value="PsdUridine_synth_RsuA/RluB/E/F"/>
</dbReference>
<dbReference type="PROSITE" id="PS01149">
    <property type="entry name" value="PSI_RSU"/>
    <property type="match status" value="1"/>
</dbReference>
<dbReference type="InterPro" id="IPR002942">
    <property type="entry name" value="S4_RNA-bd"/>
</dbReference>
<dbReference type="GO" id="GO:0120159">
    <property type="term" value="F:rRNA pseudouridine synthase activity"/>
    <property type="evidence" value="ECO:0007669"/>
    <property type="project" value="UniProtKB-ARBA"/>
</dbReference>
<dbReference type="CDD" id="cd00165">
    <property type="entry name" value="S4"/>
    <property type="match status" value="1"/>
</dbReference>
<organism evidence="6 7">
    <name type="scientific">Chroococcidiopsis cubana SAG 39.79</name>
    <dbReference type="NCBI Taxonomy" id="388085"/>
    <lineage>
        <taxon>Bacteria</taxon>
        <taxon>Bacillati</taxon>
        <taxon>Cyanobacteriota</taxon>
        <taxon>Cyanophyceae</taxon>
        <taxon>Chroococcidiopsidales</taxon>
        <taxon>Chroococcidiopsidaceae</taxon>
        <taxon>Chroococcidiopsis</taxon>
    </lineage>
</organism>
<dbReference type="FunFam" id="3.10.290.10:FF:000003">
    <property type="entry name" value="Pseudouridine synthase"/>
    <property type="match status" value="1"/>
</dbReference>
<dbReference type="EMBL" id="RSCK01000011">
    <property type="protein sequence ID" value="RUT12724.1"/>
    <property type="molecule type" value="Genomic_DNA"/>
</dbReference>
<name>A0AB37UMS9_9CYAN</name>
<dbReference type="CDD" id="cd02870">
    <property type="entry name" value="PseudoU_synth_RsuA_like"/>
    <property type="match status" value="1"/>
</dbReference>
<dbReference type="PANTHER" id="PTHR47683">
    <property type="entry name" value="PSEUDOURIDINE SYNTHASE FAMILY PROTEIN-RELATED"/>
    <property type="match status" value="1"/>
</dbReference>
<dbReference type="Pfam" id="PF00849">
    <property type="entry name" value="PseudoU_synth_2"/>
    <property type="match status" value="1"/>
</dbReference>
<gene>
    <name evidence="6" type="ORF">DSM107010_18540</name>
</gene>
<evidence type="ECO:0000256" key="2">
    <source>
        <dbReference type="ARBA" id="ARBA00023235"/>
    </source>
</evidence>
<protein>
    <recommendedName>
        <fullName evidence="4">Pseudouridine synthase</fullName>
        <ecNumber evidence="4">5.4.99.-</ecNumber>
    </recommendedName>
</protein>
<dbReference type="Gene3D" id="3.10.290.10">
    <property type="entry name" value="RNA-binding S4 domain"/>
    <property type="match status" value="1"/>
</dbReference>
<evidence type="ECO:0000259" key="5">
    <source>
        <dbReference type="SMART" id="SM00363"/>
    </source>
</evidence>
<dbReference type="GO" id="GO:0000455">
    <property type="term" value="P:enzyme-directed rRNA pseudouridine synthesis"/>
    <property type="evidence" value="ECO:0007669"/>
    <property type="project" value="UniProtKB-ARBA"/>
</dbReference>
<dbReference type="InterPro" id="IPR020094">
    <property type="entry name" value="TruA/RsuA/RluB/E/F_N"/>
</dbReference>
<dbReference type="Gene3D" id="3.30.70.1560">
    <property type="entry name" value="Alpha-L RNA-binding motif"/>
    <property type="match status" value="1"/>
</dbReference>
<keyword evidence="3" id="KW-0694">RNA-binding</keyword>
<keyword evidence="2 4" id="KW-0413">Isomerase</keyword>
<dbReference type="PROSITE" id="PS50889">
    <property type="entry name" value="S4"/>
    <property type="match status" value="1"/>
</dbReference>
<dbReference type="InterPro" id="IPR006145">
    <property type="entry name" value="PsdUridine_synth_RsuA/RluA"/>
</dbReference>
<comment type="caution">
    <text evidence="6">The sequence shown here is derived from an EMBL/GenBank/DDBJ whole genome shotgun (WGS) entry which is preliminary data.</text>
</comment>
<dbReference type="InterPro" id="IPR042092">
    <property type="entry name" value="PsdUridine_s_RsuA/RluB/E/F_cat"/>
</dbReference>
<dbReference type="RefSeq" id="WP_015152311.1">
    <property type="nucleotide sequence ID" value="NZ_JAVKZF010000002.1"/>
</dbReference>